<evidence type="ECO:0000256" key="1">
    <source>
        <dbReference type="ARBA" id="ARBA00001971"/>
    </source>
</evidence>
<dbReference type="PANTHER" id="PTHR24305:SF230">
    <property type="entry name" value="P450, PUTATIVE (EUROFUNG)-RELATED"/>
    <property type="match status" value="1"/>
</dbReference>
<keyword evidence="10" id="KW-1185">Reference proteome</keyword>
<keyword evidence="7 9" id="KW-0503">Monooxygenase</keyword>
<evidence type="ECO:0000256" key="8">
    <source>
        <dbReference type="PIRSR" id="PIRSR602401-1"/>
    </source>
</evidence>
<evidence type="ECO:0000256" key="2">
    <source>
        <dbReference type="ARBA" id="ARBA00010617"/>
    </source>
</evidence>
<comment type="cofactor">
    <cofactor evidence="1 8">
        <name>heme</name>
        <dbReference type="ChEBI" id="CHEBI:30413"/>
    </cofactor>
</comment>
<dbReference type="GO" id="GO:0004497">
    <property type="term" value="F:monooxygenase activity"/>
    <property type="evidence" value="ECO:0007669"/>
    <property type="project" value="UniProtKB-KW"/>
</dbReference>
<evidence type="ECO:0000256" key="6">
    <source>
        <dbReference type="ARBA" id="ARBA00023004"/>
    </source>
</evidence>
<dbReference type="PRINTS" id="PR00463">
    <property type="entry name" value="EP450I"/>
</dbReference>
<evidence type="ECO:0000256" key="7">
    <source>
        <dbReference type="ARBA" id="ARBA00023033"/>
    </source>
</evidence>
<dbReference type="InterPro" id="IPR001128">
    <property type="entry name" value="Cyt_P450"/>
</dbReference>
<comment type="caution">
    <text evidence="9">The sequence shown here is derived from an EMBL/GenBank/DDBJ whole genome shotgun (WGS) entry which is preliminary data.</text>
</comment>
<accession>A0A8H4CBA4</accession>
<dbReference type="Gene3D" id="1.10.630.10">
    <property type="entry name" value="Cytochrome P450"/>
    <property type="match status" value="1"/>
</dbReference>
<reference evidence="9" key="1">
    <citation type="journal article" date="2020" name="Phytopathology">
        <title>Genome sequence and comparative analysis of Colletotrichum gloeosporioides isolated from Liriodendron leaves.</title>
        <authorList>
            <person name="Fu F.F."/>
            <person name="Hao Z."/>
            <person name="Wang P."/>
            <person name="Lu Y."/>
            <person name="Xue L.J."/>
            <person name="Wei G."/>
            <person name="Tian Y."/>
            <person name="Baishi H."/>
            <person name="Xu H."/>
            <person name="Shi J."/>
            <person name="Cheng T."/>
            <person name="Wang G."/>
            <person name="Yi Y."/>
            <person name="Chen J."/>
        </authorList>
    </citation>
    <scope>NUCLEOTIDE SEQUENCE</scope>
    <source>
        <strain evidence="9">Lc1</strain>
    </source>
</reference>
<dbReference type="GO" id="GO:0005506">
    <property type="term" value="F:iron ion binding"/>
    <property type="evidence" value="ECO:0007669"/>
    <property type="project" value="InterPro"/>
</dbReference>
<comment type="similarity">
    <text evidence="2">Belongs to the cytochrome P450 family.</text>
</comment>
<dbReference type="GO" id="GO:0016705">
    <property type="term" value="F:oxidoreductase activity, acting on paired donors, with incorporation or reduction of molecular oxygen"/>
    <property type="evidence" value="ECO:0007669"/>
    <property type="project" value="InterPro"/>
</dbReference>
<gene>
    <name evidence="9" type="ORF">GCG54_00007014</name>
</gene>
<dbReference type="InterPro" id="IPR002401">
    <property type="entry name" value="Cyt_P450_E_grp-I"/>
</dbReference>
<protein>
    <submittedName>
        <fullName evidence="9">Cytochrome P450 monooxygenase aclL</fullName>
    </submittedName>
</protein>
<evidence type="ECO:0000313" key="9">
    <source>
        <dbReference type="EMBL" id="KAF3800755.1"/>
    </source>
</evidence>
<dbReference type="GO" id="GO:0020037">
    <property type="term" value="F:heme binding"/>
    <property type="evidence" value="ECO:0007669"/>
    <property type="project" value="InterPro"/>
</dbReference>
<dbReference type="RefSeq" id="XP_045259914.1">
    <property type="nucleotide sequence ID" value="XM_045407004.1"/>
</dbReference>
<keyword evidence="5" id="KW-0560">Oxidoreductase</keyword>
<dbReference type="Proteomes" id="UP000613401">
    <property type="component" value="Unassembled WGS sequence"/>
</dbReference>
<evidence type="ECO:0000256" key="3">
    <source>
        <dbReference type="ARBA" id="ARBA00022617"/>
    </source>
</evidence>
<organism evidence="9 10">
    <name type="scientific">Colletotrichum gloeosporioides</name>
    <name type="common">Anthracnose fungus</name>
    <name type="synonym">Glomerella cingulata</name>
    <dbReference type="NCBI Taxonomy" id="474922"/>
    <lineage>
        <taxon>Eukaryota</taxon>
        <taxon>Fungi</taxon>
        <taxon>Dikarya</taxon>
        <taxon>Ascomycota</taxon>
        <taxon>Pezizomycotina</taxon>
        <taxon>Sordariomycetes</taxon>
        <taxon>Hypocreomycetidae</taxon>
        <taxon>Glomerellales</taxon>
        <taxon>Glomerellaceae</taxon>
        <taxon>Colletotrichum</taxon>
        <taxon>Colletotrichum gloeosporioides species complex</taxon>
    </lineage>
</organism>
<dbReference type="PANTHER" id="PTHR24305">
    <property type="entry name" value="CYTOCHROME P450"/>
    <property type="match status" value="1"/>
</dbReference>
<dbReference type="InterPro" id="IPR050121">
    <property type="entry name" value="Cytochrome_P450_monoxygenase"/>
</dbReference>
<dbReference type="InterPro" id="IPR036396">
    <property type="entry name" value="Cyt_P450_sf"/>
</dbReference>
<evidence type="ECO:0000256" key="4">
    <source>
        <dbReference type="ARBA" id="ARBA00022723"/>
    </source>
</evidence>
<evidence type="ECO:0000256" key="5">
    <source>
        <dbReference type="ARBA" id="ARBA00023002"/>
    </source>
</evidence>
<dbReference type="AlphaFoldDB" id="A0A8H4CBA4"/>
<keyword evidence="6 8" id="KW-0408">Iron</keyword>
<dbReference type="EMBL" id="WVTB01000073">
    <property type="protein sequence ID" value="KAF3800755.1"/>
    <property type="molecule type" value="Genomic_DNA"/>
</dbReference>
<dbReference type="CDD" id="cd11058">
    <property type="entry name" value="CYP60B-like"/>
    <property type="match status" value="1"/>
</dbReference>
<keyword evidence="3 8" id="KW-0349">Heme</keyword>
<dbReference type="Pfam" id="PF00067">
    <property type="entry name" value="p450"/>
    <property type="match status" value="1"/>
</dbReference>
<keyword evidence="4 8" id="KW-0479">Metal-binding</keyword>
<dbReference type="SUPFAM" id="SSF48264">
    <property type="entry name" value="Cytochrome P450"/>
    <property type="match status" value="1"/>
</dbReference>
<evidence type="ECO:0000313" key="10">
    <source>
        <dbReference type="Proteomes" id="UP000613401"/>
    </source>
</evidence>
<reference evidence="9" key="2">
    <citation type="submission" date="2020-03" db="EMBL/GenBank/DDBJ databases">
        <authorList>
            <person name="Fu F.-F."/>
            <person name="Chen J."/>
        </authorList>
    </citation>
    <scope>NUCLEOTIDE SEQUENCE</scope>
    <source>
        <strain evidence="9">Lc1</strain>
    </source>
</reference>
<name>A0A8H4CBA4_COLGL</name>
<feature type="binding site" description="axial binding residue" evidence="8">
    <location>
        <position position="300"/>
    </location>
    <ligand>
        <name>heme</name>
        <dbReference type="ChEBI" id="CHEBI:30413"/>
    </ligand>
    <ligandPart>
        <name>Fe</name>
        <dbReference type="ChEBI" id="CHEBI:18248"/>
    </ligandPart>
</feature>
<dbReference type="GeneID" id="69014160"/>
<sequence length="362" mass="41789">MKLKRLLSYGFSDKAPREQERLLNTYTREFIKGLKSQGTHAVDLVKWFNFITFDIISDLTFAKSFDCLSSSEYHPWVAMIFGVTRYATWIRALSRLAPGCVEMLLSLIPRNIARERNATWAMAREKMFRRRERSPKHIDFATYLLRAEQARNLDMEDLVSNAPILVVAGSETRATLLSGAAYYTASHPIIHKRLAREIRDQFNRVDEITLARLGDLSLRIYLHANSNHPRLLPPEGATICGRFVPGGSLIGVGHYSCFRSSSNFADPDDFVPERWLSEDIKYASDRRETLQPFGTGIRSCIVKSHAYNEMRLIFAILVFEFDVELLEESSMWERQQVFTTWLKKPLMVRLHRAKVARYQAEV</sequence>
<proteinExistence type="inferred from homology"/>